<reference evidence="1 2" key="1">
    <citation type="submission" date="2021-06" db="EMBL/GenBank/DDBJ databases">
        <title>Caerostris extrusa draft genome.</title>
        <authorList>
            <person name="Kono N."/>
            <person name="Arakawa K."/>
        </authorList>
    </citation>
    <scope>NUCLEOTIDE SEQUENCE [LARGE SCALE GENOMIC DNA]</scope>
</reference>
<name>A0AAV4VWG9_CAEEX</name>
<dbReference type="EMBL" id="BPLR01015207">
    <property type="protein sequence ID" value="GIY74368.1"/>
    <property type="molecule type" value="Genomic_DNA"/>
</dbReference>
<comment type="caution">
    <text evidence="1">The sequence shown here is derived from an EMBL/GenBank/DDBJ whole genome shotgun (WGS) entry which is preliminary data.</text>
</comment>
<evidence type="ECO:0000313" key="1">
    <source>
        <dbReference type="EMBL" id="GIY74368.1"/>
    </source>
</evidence>
<gene>
    <name evidence="1" type="ORF">CEXT_36921</name>
</gene>
<dbReference type="Proteomes" id="UP001054945">
    <property type="component" value="Unassembled WGS sequence"/>
</dbReference>
<proteinExistence type="predicted"/>
<organism evidence="1 2">
    <name type="scientific">Caerostris extrusa</name>
    <name type="common">Bark spider</name>
    <name type="synonym">Caerostris bankana</name>
    <dbReference type="NCBI Taxonomy" id="172846"/>
    <lineage>
        <taxon>Eukaryota</taxon>
        <taxon>Metazoa</taxon>
        <taxon>Ecdysozoa</taxon>
        <taxon>Arthropoda</taxon>
        <taxon>Chelicerata</taxon>
        <taxon>Arachnida</taxon>
        <taxon>Araneae</taxon>
        <taxon>Araneomorphae</taxon>
        <taxon>Entelegynae</taxon>
        <taxon>Araneoidea</taxon>
        <taxon>Araneidae</taxon>
        <taxon>Caerostris</taxon>
    </lineage>
</organism>
<protein>
    <submittedName>
        <fullName evidence="1">Uncharacterized protein</fullName>
    </submittedName>
</protein>
<evidence type="ECO:0000313" key="2">
    <source>
        <dbReference type="Proteomes" id="UP001054945"/>
    </source>
</evidence>
<accession>A0AAV4VWG9</accession>
<keyword evidence="2" id="KW-1185">Reference proteome</keyword>
<sequence>MGRCVRCSSPVCAYTTSSVGIEHQSERARKCWYRNKTCISQHLLQQFWFQGSGNSGLTNSSHCCGFPLPGSGSVQRCHLLLVFRIATTGLTEIKQSYENAVNGCGHVCAGYSLCADVWVRSVPTYYESSFEGLHPSVMFRSYVTVNIGRAQESKDASDIKERARRSYTPYHPTSKETQGILSFILASKVAQESYPLS</sequence>
<dbReference type="AlphaFoldDB" id="A0AAV4VWG9"/>